<proteinExistence type="predicted"/>
<protein>
    <recommendedName>
        <fullName evidence="4">DUF2282 domain-containing protein</fullName>
    </recommendedName>
</protein>
<name>A0ABX9BU60_9BURK</name>
<keyword evidence="1" id="KW-0732">Signal</keyword>
<comment type="caution">
    <text evidence="2">The sequence shown here is derived from an EMBL/GenBank/DDBJ whole genome shotgun (WGS) entry which is preliminary data.</text>
</comment>
<dbReference type="Proteomes" id="UP000248631">
    <property type="component" value="Unassembled WGS sequence"/>
</dbReference>
<organism evidence="2 3">
    <name type="scientific">Herbaspirillum rubrisubalbicans</name>
    <dbReference type="NCBI Taxonomy" id="80842"/>
    <lineage>
        <taxon>Bacteria</taxon>
        <taxon>Pseudomonadati</taxon>
        <taxon>Pseudomonadota</taxon>
        <taxon>Betaproteobacteria</taxon>
        <taxon>Burkholderiales</taxon>
        <taxon>Oxalobacteraceae</taxon>
        <taxon>Herbaspirillum</taxon>
    </lineage>
</organism>
<dbReference type="EMBL" id="JUGD01000046">
    <property type="protein sequence ID" value="RAM61269.1"/>
    <property type="molecule type" value="Genomic_DNA"/>
</dbReference>
<feature type="chain" id="PRO_5046091873" description="DUF2282 domain-containing protein" evidence="1">
    <location>
        <begin position="34"/>
        <end position="132"/>
    </location>
</feature>
<dbReference type="RefSeq" id="WP_112070102.1">
    <property type="nucleotide sequence ID" value="NZ_JWJC01000003.1"/>
</dbReference>
<accession>A0ABX9BU60</accession>
<keyword evidence="3" id="KW-1185">Reference proteome</keyword>
<evidence type="ECO:0008006" key="4">
    <source>
        <dbReference type="Google" id="ProtNLM"/>
    </source>
</evidence>
<feature type="signal peptide" evidence="1">
    <location>
        <begin position="1"/>
        <end position="33"/>
    </location>
</feature>
<reference evidence="2 3" key="1">
    <citation type="submission" date="2014-12" db="EMBL/GenBank/DDBJ databases">
        <title>Complete genome sequence of Herbaspirillum rubrisubalbicans Os38.</title>
        <authorList>
            <person name="Chen M."/>
            <person name="An Q."/>
        </authorList>
    </citation>
    <scope>NUCLEOTIDE SEQUENCE [LARGE SCALE GENOMIC DNA]</scope>
    <source>
        <strain evidence="2 3">Os38</strain>
    </source>
</reference>
<evidence type="ECO:0000313" key="3">
    <source>
        <dbReference type="Proteomes" id="UP000248631"/>
    </source>
</evidence>
<gene>
    <name evidence="2" type="ORF">RB24_26065</name>
</gene>
<sequence>MKVAVGRPICVWGFMNKIFVAGLCALLSISALADAPKFKAEDIIEPINATVACITPEDLLSAFKMAASGEQTRLQSYFDSKRCVLTGPGERLKVLTSENSPIIEAVPISVKSASQGFYVAEGAYKKSAAKKK</sequence>
<evidence type="ECO:0000256" key="1">
    <source>
        <dbReference type="SAM" id="SignalP"/>
    </source>
</evidence>
<evidence type="ECO:0000313" key="2">
    <source>
        <dbReference type="EMBL" id="RAM61269.1"/>
    </source>
</evidence>